<evidence type="ECO:0000256" key="3">
    <source>
        <dbReference type="ARBA" id="ARBA00022989"/>
    </source>
</evidence>
<dbReference type="RefSeq" id="WP_087633869.1">
    <property type="nucleotide sequence ID" value="NZ_FCNZ02000064.1"/>
</dbReference>
<reference evidence="7" key="1">
    <citation type="submission" date="2016-01" db="EMBL/GenBank/DDBJ databases">
        <authorList>
            <person name="Peeters Charlotte."/>
        </authorList>
    </citation>
    <scope>NUCLEOTIDE SEQUENCE</scope>
    <source>
        <strain evidence="7">LMG 22936</strain>
    </source>
</reference>
<dbReference type="AlphaFoldDB" id="A0A158KGM3"/>
<name>A0A158KGM3_9BURK</name>
<dbReference type="GO" id="GO:0016020">
    <property type="term" value="C:membrane"/>
    <property type="evidence" value="ECO:0007669"/>
    <property type="project" value="UniProtKB-SubCell"/>
</dbReference>
<feature type="transmembrane region" description="Helical" evidence="6">
    <location>
        <begin position="150"/>
        <end position="171"/>
    </location>
</feature>
<evidence type="ECO:0000256" key="1">
    <source>
        <dbReference type="ARBA" id="ARBA00004141"/>
    </source>
</evidence>
<comment type="caution">
    <text evidence="7">The sequence shown here is derived from an EMBL/GenBank/DDBJ whole genome shotgun (WGS) entry which is preliminary data.</text>
</comment>
<accession>A0A158KGM3</accession>
<dbReference type="InterPro" id="IPR007688">
    <property type="entry name" value="Conjugal_tfr_TrbL/VirB6"/>
</dbReference>
<keyword evidence="2 6" id="KW-0812">Transmembrane</keyword>
<evidence type="ECO:0000256" key="4">
    <source>
        <dbReference type="ARBA" id="ARBA00023136"/>
    </source>
</evidence>
<protein>
    <submittedName>
        <fullName evidence="7">TrbL/VirB6 plasmid conjugal transfer protein</fullName>
    </submittedName>
</protein>
<keyword evidence="3 6" id="KW-1133">Transmembrane helix</keyword>
<organism evidence="7 8">
    <name type="scientific">Caballeronia telluris</name>
    <dbReference type="NCBI Taxonomy" id="326475"/>
    <lineage>
        <taxon>Bacteria</taxon>
        <taxon>Pseudomonadati</taxon>
        <taxon>Pseudomonadota</taxon>
        <taxon>Betaproteobacteria</taxon>
        <taxon>Burkholderiales</taxon>
        <taxon>Burkholderiaceae</taxon>
        <taxon>Caballeronia</taxon>
    </lineage>
</organism>
<feature type="compositionally biased region" description="Gly residues" evidence="5">
    <location>
        <begin position="290"/>
        <end position="309"/>
    </location>
</feature>
<keyword evidence="4 6" id="KW-0472">Membrane</keyword>
<feature type="region of interest" description="Disordered" evidence="5">
    <location>
        <begin position="288"/>
        <end position="351"/>
    </location>
</feature>
<dbReference type="GO" id="GO:0030255">
    <property type="term" value="P:protein secretion by the type IV secretion system"/>
    <property type="evidence" value="ECO:0007669"/>
    <property type="project" value="InterPro"/>
</dbReference>
<evidence type="ECO:0000313" key="8">
    <source>
        <dbReference type="Proteomes" id="UP000054717"/>
    </source>
</evidence>
<comment type="subcellular location">
    <subcellularLocation>
        <location evidence="1">Membrane</location>
        <topology evidence="1">Multi-pass membrane protein</topology>
    </subcellularLocation>
</comment>
<evidence type="ECO:0000256" key="6">
    <source>
        <dbReference type="SAM" id="Phobius"/>
    </source>
</evidence>
<gene>
    <name evidence="7" type="ORF">AWB66_06201</name>
</gene>
<feature type="compositionally biased region" description="Polar residues" evidence="5">
    <location>
        <begin position="327"/>
        <end position="340"/>
    </location>
</feature>
<dbReference type="Proteomes" id="UP000054717">
    <property type="component" value="Unassembled WGS sequence"/>
</dbReference>
<dbReference type="Pfam" id="PF04610">
    <property type="entry name" value="TrbL"/>
    <property type="match status" value="1"/>
</dbReference>
<evidence type="ECO:0000313" key="7">
    <source>
        <dbReference type="EMBL" id="SAL80214.1"/>
    </source>
</evidence>
<feature type="transmembrane region" description="Helical" evidence="6">
    <location>
        <begin position="29"/>
        <end position="53"/>
    </location>
</feature>
<feature type="transmembrane region" description="Helical" evidence="6">
    <location>
        <begin position="208"/>
        <end position="229"/>
    </location>
</feature>
<evidence type="ECO:0000256" key="2">
    <source>
        <dbReference type="ARBA" id="ARBA00022692"/>
    </source>
</evidence>
<dbReference type="EMBL" id="FCNZ02000064">
    <property type="protein sequence ID" value="SAL80214.1"/>
    <property type="molecule type" value="Genomic_DNA"/>
</dbReference>
<feature type="transmembrane region" description="Helical" evidence="6">
    <location>
        <begin position="245"/>
        <end position="263"/>
    </location>
</feature>
<evidence type="ECO:0000256" key="5">
    <source>
        <dbReference type="SAM" id="MobiDB-lite"/>
    </source>
</evidence>
<feature type="transmembrane region" description="Helical" evidence="6">
    <location>
        <begin position="177"/>
        <end position="196"/>
    </location>
</feature>
<keyword evidence="8" id="KW-1185">Reference proteome</keyword>
<dbReference type="STRING" id="326475.AWB66_06201"/>
<feature type="transmembrane region" description="Helical" evidence="6">
    <location>
        <begin position="68"/>
        <end position="86"/>
    </location>
</feature>
<sequence length="351" mass="36290">MATYNATSQIFTYMDTVVSQFVATNLSNVVSFAAPMIALGLTMALMIEGLFLMGRPNGEPLSSLVNRFVRYAIIIGIASAGGWYQTKLANTAMHMPDKLASVFVVNGQSGANSQRMISNSIDQAMDNGLNVARKAFEGAGVMSGPNLANLILGVTVLFVTAIMCGIGAGLILMSKVMLGVTVCFGPIFIFLLLFESTKALFTKWIGSVINYGLVTVLFSAVFGLLLYFFKAAVSAAAADNPDAPIMVSIVTCVLVLVITWFVLKEIPHIASSWGQGVSADIFRHMRQNRDGGGSTGGGGRSGISGGSAGQSGAADSRGATSPAGSAANATSAGQGSTAPTNGLARGSRRSG</sequence>
<feature type="compositionally biased region" description="Low complexity" evidence="5">
    <location>
        <begin position="310"/>
        <end position="319"/>
    </location>
</feature>
<proteinExistence type="predicted"/>